<dbReference type="GeneID" id="5000212"/>
<dbReference type="SUPFAM" id="SSF54928">
    <property type="entry name" value="RNA-binding domain, RBD"/>
    <property type="match status" value="1"/>
</dbReference>
<feature type="domain" description="RRM" evidence="2">
    <location>
        <begin position="8"/>
        <end position="80"/>
    </location>
</feature>
<dbReference type="EMBL" id="CP000582">
    <property type="protein sequence ID" value="ABO94731.1"/>
    <property type="molecule type" value="Genomic_DNA"/>
</dbReference>
<organism evidence="3 4">
    <name type="scientific">Ostreococcus lucimarinus (strain CCE9901)</name>
    <dbReference type="NCBI Taxonomy" id="436017"/>
    <lineage>
        <taxon>Eukaryota</taxon>
        <taxon>Viridiplantae</taxon>
        <taxon>Chlorophyta</taxon>
        <taxon>Mamiellophyceae</taxon>
        <taxon>Mamiellales</taxon>
        <taxon>Bathycoccaceae</taxon>
        <taxon>Ostreococcus</taxon>
    </lineage>
</organism>
<dbReference type="AlphaFoldDB" id="A4RSS4"/>
<dbReference type="OrthoDB" id="1099063at2759"/>
<dbReference type="Pfam" id="PF00076">
    <property type="entry name" value="RRM_1"/>
    <property type="match status" value="1"/>
</dbReference>
<keyword evidence="1" id="KW-0694">RNA-binding</keyword>
<dbReference type="OMA" id="RQDIEHV"/>
<dbReference type="HOGENOM" id="CLU_2594131_0_0_1"/>
<dbReference type="InterPro" id="IPR000504">
    <property type="entry name" value="RRM_dom"/>
</dbReference>
<dbReference type="KEGG" id="olu:OSTLU_119589"/>
<evidence type="ECO:0000256" key="1">
    <source>
        <dbReference type="PROSITE-ProRule" id="PRU00176"/>
    </source>
</evidence>
<dbReference type="GO" id="GO:0003723">
    <property type="term" value="F:RNA binding"/>
    <property type="evidence" value="ECO:0007669"/>
    <property type="project" value="UniProtKB-UniRule"/>
</dbReference>
<protein>
    <submittedName>
        <fullName evidence="3">Splicing factor 5-related RNA binding protein</fullName>
    </submittedName>
</protein>
<name>A4RSS4_OSTLU</name>
<reference evidence="3 4" key="1">
    <citation type="journal article" date="2007" name="Proc. Natl. Acad. Sci. U.S.A.">
        <title>The tiny eukaryote Ostreococcus provides genomic insights into the paradox of plankton speciation.</title>
        <authorList>
            <person name="Palenik B."/>
            <person name="Grimwood J."/>
            <person name="Aerts A."/>
            <person name="Rouze P."/>
            <person name="Salamov A."/>
            <person name="Putnam N."/>
            <person name="Dupont C."/>
            <person name="Jorgensen R."/>
            <person name="Derelle E."/>
            <person name="Rombauts S."/>
            <person name="Zhou K."/>
            <person name="Otillar R."/>
            <person name="Merchant S.S."/>
            <person name="Podell S."/>
            <person name="Gaasterland T."/>
            <person name="Napoli C."/>
            <person name="Gendler K."/>
            <person name="Manuell A."/>
            <person name="Tai V."/>
            <person name="Vallon O."/>
            <person name="Piganeau G."/>
            <person name="Jancek S."/>
            <person name="Heijde M."/>
            <person name="Jabbari K."/>
            <person name="Bowler C."/>
            <person name="Lohr M."/>
            <person name="Robbens S."/>
            <person name="Werner G."/>
            <person name="Dubchak I."/>
            <person name="Pazour G.J."/>
            <person name="Ren Q."/>
            <person name="Paulsen I."/>
            <person name="Delwiche C."/>
            <person name="Schmutz J."/>
            <person name="Rokhsar D."/>
            <person name="Van de Peer Y."/>
            <person name="Moreau H."/>
            <person name="Grigoriev I.V."/>
        </authorList>
    </citation>
    <scope>NUCLEOTIDE SEQUENCE [LARGE SCALE GENOMIC DNA]</scope>
    <source>
        <strain evidence="3 4">CCE9901</strain>
    </source>
</reference>
<keyword evidence="4" id="KW-1185">Reference proteome</keyword>
<evidence type="ECO:0000313" key="4">
    <source>
        <dbReference type="Proteomes" id="UP000001568"/>
    </source>
</evidence>
<dbReference type="SMART" id="SM00360">
    <property type="entry name" value="RRM"/>
    <property type="match status" value="1"/>
</dbReference>
<dbReference type="Proteomes" id="UP000001568">
    <property type="component" value="Chromosome 2"/>
</dbReference>
<dbReference type="PROSITE" id="PS50102">
    <property type="entry name" value="RRM"/>
    <property type="match status" value="1"/>
</dbReference>
<accession>A4RSS4</accession>
<evidence type="ECO:0000259" key="2">
    <source>
        <dbReference type="PROSITE" id="PS50102"/>
    </source>
</evidence>
<dbReference type="InterPro" id="IPR012677">
    <property type="entry name" value="Nucleotide-bd_a/b_plait_sf"/>
</dbReference>
<gene>
    <name evidence="3" type="primary">Rsp1</name>
    <name evidence="3" type="ORF">OSTLU_119589</name>
</gene>
<evidence type="ECO:0000313" key="3">
    <source>
        <dbReference type="EMBL" id="ABO94731.1"/>
    </source>
</evidence>
<proteinExistence type="predicted"/>
<dbReference type="Gramene" id="ABO94731">
    <property type="protein sequence ID" value="ABO94731"/>
    <property type="gene ID" value="OSTLU_119589"/>
</dbReference>
<dbReference type="InterPro" id="IPR035979">
    <property type="entry name" value="RBD_domain_sf"/>
</dbReference>
<dbReference type="Gene3D" id="3.30.70.330">
    <property type="match status" value="1"/>
</dbReference>
<dbReference type="CDD" id="cd00590">
    <property type="entry name" value="RRM_SF"/>
    <property type="match status" value="1"/>
</dbReference>
<sequence>MKSTFTGSKVQLSPIVESMSRQDIEHVFGAFGKVSDVDMRKHSGKTVVVTYVSRLDSEQAVENLDGSELHGVAVSVRHVD</sequence>
<dbReference type="RefSeq" id="XP_001416438.1">
    <property type="nucleotide sequence ID" value="XM_001416401.1"/>
</dbReference>